<keyword evidence="1" id="KW-1133">Transmembrane helix</keyword>
<proteinExistence type="predicted"/>
<keyword evidence="1" id="KW-0812">Transmembrane</keyword>
<dbReference type="InterPro" id="IPR004891">
    <property type="entry name" value="Mercury-R_MerC"/>
</dbReference>
<dbReference type="AlphaFoldDB" id="A0A1D3U8G6"/>
<feature type="transmembrane region" description="Helical" evidence="1">
    <location>
        <begin position="98"/>
        <end position="116"/>
    </location>
</feature>
<evidence type="ECO:0000313" key="2">
    <source>
        <dbReference type="EMBL" id="SCQ16427.1"/>
    </source>
</evidence>
<feature type="transmembrane region" description="Helical" evidence="1">
    <location>
        <begin position="123"/>
        <end position="143"/>
    </location>
</feature>
<dbReference type="EMBL" id="LT594591">
    <property type="protein sequence ID" value="SCQ16427.1"/>
    <property type="molecule type" value="Genomic_DNA"/>
</dbReference>
<evidence type="ECO:0008006" key="4">
    <source>
        <dbReference type="Google" id="ProtNLM"/>
    </source>
</evidence>
<dbReference type="VEuPathDB" id="PlasmoDB:PocGH01_10017800"/>
<evidence type="ECO:0000256" key="1">
    <source>
        <dbReference type="SAM" id="Phobius"/>
    </source>
</evidence>
<dbReference type="Proteomes" id="UP000242942">
    <property type="component" value="Chromosome 10"/>
</dbReference>
<dbReference type="GO" id="GO:0015097">
    <property type="term" value="F:mercury ion transmembrane transporter activity"/>
    <property type="evidence" value="ECO:0007669"/>
    <property type="project" value="InterPro"/>
</dbReference>
<keyword evidence="1" id="KW-0472">Membrane</keyword>
<evidence type="ECO:0000313" key="3">
    <source>
        <dbReference type="Proteomes" id="UP000242942"/>
    </source>
</evidence>
<sequence>MFNFEMKPINTQKTLLCRGKRNSAKFKVDFSSIYNYVKLNLNKISSIASLICLIDCVLIPIITVVLSLINVVSNSQSDHGHTSEDNHHPEWHEAVEKIALYLMTPIISLTTIYNFSQLRNIPLLLFALIGIALFVLSHAHIDFNSENVNTFFKRYHIPIAIIGAICLVSTNYVAHEMLKAKNLDHCCKNRKETTDVDDNICEHHLIKMNCGDLDYVNDKYRRERDEIYKMGYQQHSEHELVSFL</sequence>
<keyword evidence="3" id="KW-1185">Reference proteome</keyword>
<feature type="transmembrane region" description="Helical" evidence="1">
    <location>
        <begin position="155"/>
        <end position="174"/>
    </location>
</feature>
<dbReference type="OrthoDB" id="45840at2759"/>
<organism evidence="2 3">
    <name type="scientific">Plasmodium ovale</name>
    <name type="common">malaria parasite P. ovale</name>
    <dbReference type="NCBI Taxonomy" id="36330"/>
    <lineage>
        <taxon>Eukaryota</taxon>
        <taxon>Sar</taxon>
        <taxon>Alveolata</taxon>
        <taxon>Apicomplexa</taxon>
        <taxon>Aconoidasida</taxon>
        <taxon>Haemosporida</taxon>
        <taxon>Plasmodiidae</taxon>
        <taxon>Plasmodium</taxon>
        <taxon>Plasmodium (Plasmodium)</taxon>
    </lineage>
</organism>
<reference evidence="2 3" key="1">
    <citation type="submission" date="2016-06" db="EMBL/GenBank/DDBJ databases">
        <authorList>
            <consortium name="Pathogen Informatics"/>
        </authorList>
    </citation>
    <scope>NUCLEOTIDE SEQUENCE [LARGE SCALE GENOMIC DNA]</scope>
    <source>
        <strain evidence="2">PocGH01</strain>
    </source>
</reference>
<dbReference type="Pfam" id="PF03203">
    <property type="entry name" value="MerC"/>
    <property type="match status" value="1"/>
</dbReference>
<accession>A0A1D3U8G6</accession>
<name>A0A1D3U8G6_PLAOA</name>
<dbReference type="GO" id="GO:0016020">
    <property type="term" value="C:membrane"/>
    <property type="evidence" value="ECO:0007669"/>
    <property type="project" value="InterPro"/>
</dbReference>
<dbReference type="VEuPathDB" id="PlasmoDB:POWCR01_100013000"/>
<protein>
    <recommendedName>
        <fullName evidence="4">MerC domain-containing protein</fullName>
    </recommendedName>
</protein>
<feature type="transmembrane region" description="Helical" evidence="1">
    <location>
        <begin position="47"/>
        <end position="69"/>
    </location>
</feature>
<gene>
    <name evidence="2" type="primary">PocGH01_10017800</name>
    <name evidence="2" type="ORF">POCGH01_10017800</name>
</gene>